<evidence type="ECO:0000313" key="2">
    <source>
        <dbReference type="EMBL" id="AHH45033.1"/>
    </source>
</evidence>
<sequence>MRKLKFFVIIKQDKKPREDSMNISYEPLWNLLKSRNMKKKDLLERANLTTNCIANMGKNEYISLRNIERICEALNCKIEDVIKII</sequence>
<dbReference type="KEGG" id="mbc:MYB_00095"/>
<dbReference type="EMBL" id="CP007154">
    <property type="protein sequence ID" value="AHH45033.1"/>
    <property type="molecule type" value="Genomic_DNA"/>
</dbReference>
<dbReference type="Pfam" id="PF13443">
    <property type="entry name" value="HTH_26"/>
    <property type="match status" value="1"/>
</dbReference>
<proteinExistence type="predicted"/>
<organism evidence="2 3">
    <name type="scientific">Mesomycoplasma bovoculi M165/69</name>
    <dbReference type="NCBI Taxonomy" id="743966"/>
    <lineage>
        <taxon>Bacteria</taxon>
        <taxon>Bacillati</taxon>
        <taxon>Mycoplasmatota</taxon>
        <taxon>Mycoplasmoidales</taxon>
        <taxon>Metamycoplasmataceae</taxon>
        <taxon>Mesomycoplasma</taxon>
    </lineage>
</organism>
<dbReference type="HOGENOM" id="CLU_066192_31_1_14"/>
<protein>
    <recommendedName>
        <fullName evidence="1">HTH cro/C1-type domain-containing protein</fullName>
    </recommendedName>
</protein>
<dbReference type="PANTHER" id="PTHR37301">
    <property type="entry name" value="DNA-BINDING PROTEIN-RELATED"/>
    <property type="match status" value="1"/>
</dbReference>
<dbReference type="InterPro" id="IPR010982">
    <property type="entry name" value="Lambda_DNA-bd_dom_sf"/>
</dbReference>
<dbReference type="Proteomes" id="UP000019229">
    <property type="component" value="Chromosome"/>
</dbReference>
<accession>W5UZS2</accession>
<dbReference type="PROSITE" id="PS50943">
    <property type="entry name" value="HTH_CROC1"/>
    <property type="match status" value="1"/>
</dbReference>
<reference evidence="2 3" key="1">
    <citation type="journal article" date="2014" name="Genome Announc.">
        <title>Complete Genome Sequence of Mycoplasma bovoculi Strain M165/69T (ATCC 29104).</title>
        <authorList>
            <person name="Calcutt M.J."/>
            <person name="Foecking M.F."/>
        </authorList>
    </citation>
    <scope>NUCLEOTIDE SEQUENCE [LARGE SCALE GENOMIC DNA]</scope>
    <source>
        <strain evidence="2">M165/69</strain>
    </source>
</reference>
<evidence type="ECO:0000259" key="1">
    <source>
        <dbReference type="PROSITE" id="PS50943"/>
    </source>
</evidence>
<feature type="domain" description="HTH cro/C1-type" evidence="1">
    <location>
        <begin position="28"/>
        <end position="81"/>
    </location>
</feature>
<dbReference type="STRING" id="743966.MYB_00095"/>
<gene>
    <name evidence="2" type="ORF">MYB_00095</name>
</gene>
<dbReference type="AlphaFoldDB" id="W5UZS2"/>
<dbReference type="InterPro" id="IPR001387">
    <property type="entry name" value="Cro/C1-type_HTH"/>
</dbReference>
<dbReference type="REBASE" id="78870">
    <property type="entry name" value="C.Mbo165ORF105P"/>
</dbReference>
<evidence type="ECO:0000313" key="3">
    <source>
        <dbReference type="Proteomes" id="UP000019229"/>
    </source>
</evidence>
<keyword evidence="3" id="KW-1185">Reference proteome</keyword>
<dbReference type="eggNOG" id="COG3655">
    <property type="taxonomic scope" value="Bacteria"/>
</dbReference>
<dbReference type="GO" id="GO:0003677">
    <property type="term" value="F:DNA binding"/>
    <property type="evidence" value="ECO:0007669"/>
    <property type="project" value="InterPro"/>
</dbReference>
<name>W5UZS2_9BACT</name>
<dbReference type="PANTHER" id="PTHR37301:SF1">
    <property type="entry name" value="DNA-BINDING PROTEIN"/>
    <property type="match status" value="1"/>
</dbReference>
<dbReference type="SUPFAM" id="SSF47413">
    <property type="entry name" value="lambda repressor-like DNA-binding domains"/>
    <property type="match status" value="1"/>
</dbReference>
<dbReference type="Gene3D" id="1.10.260.40">
    <property type="entry name" value="lambda repressor-like DNA-binding domains"/>
    <property type="match status" value="1"/>
</dbReference>